<accession>A0ABM8R294</accession>
<keyword evidence="1" id="KW-0012">Acyltransferase</keyword>
<dbReference type="SUPFAM" id="SSF56235">
    <property type="entry name" value="N-terminal nucleophile aminohydrolases (Ntn hydrolases)"/>
    <property type="match status" value="1"/>
</dbReference>
<comment type="caution">
    <text evidence="1">The sequence shown here is derived from an EMBL/GenBank/DDBJ whole genome shotgun (WGS) entry which is preliminary data.</text>
</comment>
<dbReference type="PANTHER" id="PTHR43881:SF5">
    <property type="entry name" value="GAMMA-GLUTAMYLTRANSPEPTIDASE"/>
    <property type="match status" value="1"/>
</dbReference>
<proteinExistence type="predicted"/>
<dbReference type="Gene3D" id="1.10.246.130">
    <property type="match status" value="1"/>
</dbReference>
<keyword evidence="1" id="KW-0808">Transferase</keyword>
<dbReference type="InterPro" id="IPR029055">
    <property type="entry name" value="Ntn_hydrolases_N"/>
</dbReference>
<dbReference type="EMBL" id="CAJNBH010000004">
    <property type="protein sequence ID" value="CAE6728542.1"/>
    <property type="molecule type" value="Genomic_DNA"/>
</dbReference>
<keyword evidence="2" id="KW-1185">Reference proteome</keyword>
<dbReference type="PRINTS" id="PR01210">
    <property type="entry name" value="GGTRANSPTASE"/>
</dbReference>
<gene>
    <name evidence="1" type="primary">ywrD_1</name>
    <name evidence="1" type="ORF">R69776_01893</name>
</gene>
<sequence>MTFKFTRARCQPYQVWFCDDFPAAKTVRVAAFRSMRHGAALPNSGLLRPAFEPGAQRRRAIARYRYAPIFFGAVRELILATPTISLTAHPRSGASMHDTRLARSTAGMVTSPHALASEAGRDVLRAGGNAIEAAIAIGAALCVTYPHFTGLGGDAFWVIGDRQGILRTVSGIGQAAQELPAFTGAIPLRGAASALTTAATVDTWRQAYEISKDAWGGEQSWSSLFDRALEYATDGFPVTPSQYFWQSMRADELHALPGFAETFAPHGHIPAIAERFVQPALAKSIERIVRFGAREFYEGELAERIACGLREAGSPLTLSDLARTQARDEAPLRVAYRGGELVSMRPPTQGVTTLQIMGMLDRFDIAQIAEGSADYYHLLVEAVKCAFVDRDRFVSDPEFNWVPVDDMLSPATLDAHARSINLREARAWPHVFRPGDTVFIGATDSEGRSVSVLQTVYFDWGSGVVAGDTGILWHNRGASFSTNPAHHNAVQPGKRPFHTLNPGMYLKNGQPHLLFGTQGADGQPQTLTAILTRLIDYGMDPLTALTRPRFLLGKTFSDTRDALKLEENAGADVFAELAARGHEVSVIPAQSPLAGHPGVIRIEADGAASGAHDPRSDGRALGV</sequence>
<reference evidence="1 2" key="1">
    <citation type="submission" date="2021-02" db="EMBL/GenBank/DDBJ databases">
        <authorList>
            <person name="Vanwijnsberghe S."/>
        </authorList>
    </citation>
    <scope>NUCLEOTIDE SEQUENCE [LARGE SCALE GENOMIC DNA]</scope>
    <source>
        <strain evidence="1 2">R-69776</strain>
    </source>
</reference>
<evidence type="ECO:0000313" key="2">
    <source>
        <dbReference type="Proteomes" id="UP000673821"/>
    </source>
</evidence>
<evidence type="ECO:0000313" key="1">
    <source>
        <dbReference type="EMBL" id="CAE6728542.1"/>
    </source>
</evidence>
<dbReference type="Pfam" id="PF01019">
    <property type="entry name" value="G_glu_transpept"/>
    <property type="match status" value="1"/>
</dbReference>
<dbReference type="Proteomes" id="UP000673821">
    <property type="component" value="Unassembled WGS sequence"/>
</dbReference>
<dbReference type="PANTHER" id="PTHR43881">
    <property type="entry name" value="GAMMA-GLUTAMYLTRANSPEPTIDASE (AFU_ORTHOLOGUE AFUA_4G13580)"/>
    <property type="match status" value="1"/>
</dbReference>
<organism evidence="1 2">
    <name type="scientific">Paraburkholderia nemoris</name>
    <dbReference type="NCBI Taxonomy" id="2793076"/>
    <lineage>
        <taxon>Bacteria</taxon>
        <taxon>Pseudomonadati</taxon>
        <taxon>Pseudomonadota</taxon>
        <taxon>Betaproteobacteria</taxon>
        <taxon>Burkholderiales</taxon>
        <taxon>Burkholderiaceae</taxon>
        <taxon>Paraburkholderia</taxon>
    </lineage>
</organism>
<dbReference type="InterPro" id="IPR043137">
    <property type="entry name" value="GGT_ssub_C"/>
</dbReference>
<dbReference type="Gene3D" id="3.60.20.40">
    <property type="match status" value="1"/>
</dbReference>
<dbReference type="InterPro" id="IPR043138">
    <property type="entry name" value="GGT_lsub"/>
</dbReference>
<dbReference type="InterPro" id="IPR052896">
    <property type="entry name" value="GGT-like_enzyme"/>
</dbReference>
<protein>
    <submittedName>
        <fullName evidence="1">Glutathione hydrolase-like YwrD proenzyme</fullName>
        <ecNumber evidence="1">2.3.2.2</ecNumber>
    </submittedName>
</protein>
<name>A0ABM8R294_9BURK</name>
<dbReference type="EC" id="2.3.2.2" evidence="1"/>
<dbReference type="GO" id="GO:0103068">
    <property type="term" value="F:leukotriene C4 gamma-glutamyl transferase activity"/>
    <property type="evidence" value="ECO:0007669"/>
    <property type="project" value="UniProtKB-EC"/>
</dbReference>